<dbReference type="RefSeq" id="WP_092987985.1">
    <property type="nucleotide sequence ID" value="NZ_FNFY01000034.1"/>
</dbReference>
<name>A0A1G9IJT7_9BACL</name>
<dbReference type="Proteomes" id="UP000199008">
    <property type="component" value="Unassembled WGS sequence"/>
</dbReference>
<accession>A0A1G9IJT7</accession>
<proteinExistence type="predicted"/>
<evidence type="ECO:0000256" key="1">
    <source>
        <dbReference type="SAM" id="Coils"/>
    </source>
</evidence>
<dbReference type="AlphaFoldDB" id="A0A1G9IJT7"/>
<keyword evidence="3" id="KW-1185">Reference proteome</keyword>
<feature type="coiled-coil region" evidence="1">
    <location>
        <begin position="279"/>
        <end position="362"/>
    </location>
</feature>
<evidence type="ECO:0000313" key="3">
    <source>
        <dbReference type="Proteomes" id="UP000199008"/>
    </source>
</evidence>
<evidence type="ECO:0000313" key="2">
    <source>
        <dbReference type="EMBL" id="SDL25114.1"/>
    </source>
</evidence>
<keyword evidence="1" id="KW-0175">Coiled coil</keyword>
<organism evidence="2 3">
    <name type="scientific">Lacicoccus qingdaonensis</name>
    <dbReference type="NCBI Taxonomy" id="576118"/>
    <lineage>
        <taxon>Bacteria</taxon>
        <taxon>Bacillati</taxon>
        <taxon>Bacillota</taxon>
        <taxon>Bacilli</taxon>
        <taxon>Bacillales</taxon>
        <taxon>Salinicoccaceae</taxon>
        <taxon>Lacicoccus</taxon>
    </lineage>
</organism>
<gene>
    <name evidence="2" type="ORF">SAMN05216216_1344</name>
</gene>
<reference evidence="3" key="1">
    <citation type="submission" date="2016-10" db="EMBL/GenBank/DDBJ databases">
        <authorList>
            <person name="Varghese N."/>
            <person name="Submissions S."/>
        </authorList>
    </citation>
    <scope>NUCLEOTIDE SEQUENCE [LARGE SCALE GENOMIC DNA]</scope>
    <source>
        <strain evidence="3">CGMCC 1.8895</strain>
    </source>
</reference>
<dbReference type="OrthoDB" id="2386545at2"/>
<sequence length="364" mass="42871">MNDIISNYKYSKQFILVEDNEKKFSKSPYFEADLENVDDYLFSVVTSVIQKETDDGVKHLIQYEDKEIGWISLKDSVPVYRFKPMHFQVIEENFQTNELNQKMNIDKDFISHFKGKLLTVKSQVNYKGENYYSVFLKNKFHGFHHESHLDPLFDIHLPLSERNFAEAPEVYMISNLTKPVVELPDISDAELVSIFPTNQIAKVKVKKAFYWMSSSQLKNINIPELKINHKSEAQKIMEDIFHSVQVEREKSKEMVKSVLSAKNYLSGKKGNSDFLNAVRRNSKNDADELAEEVNTYKSENLDLKRQLRTAENNYKLAQKRLDHQIDYKERVEAQRDKYKSRMQVVEEKLENLNQKYKALRDKNK</sequence>
<dbReference type="EMBL" id="FNFY01000034">
    <property type="protein sequence ID" value="SDL25114.1"/>
    <property type="molecule type" value="Genomic_DNA"/>
</dbReference>
<dbReference type="STRING" id="576118.SAMN05216216_1344"/>
<protein>
    <submittedName>
        <fullName evidence="2">Uncharacterized protein</fullName>
    </submittedName>
</protein>